<comment type="similarity">
    <text evidence="1">Belongs to the MscS (TC 1.A.23) family.</text>
</comment>
<dbReference type="Pfam" id="PF05552">
    <property type="entry name" value="MS_channel_1st_1"/>
    <property type="match status" value="2"/>
</dbReference>
<feature type="transmembrane region" description="Helical" evidence="1">
    <location>
        <begin position="126"/>
        <end position="147"/>
    </location>
</feature>
<protein>
    <recommendedName>
        <fullName evidence="1">Small-conductance mechanosensitive channel</fullName>
    </recommendedName>
</protein>
<keyword evidence="1" id="KW-0472">Membrane</keyword>
<reference evidence="3" key="1">
    <citation type="journal article" date="2019" name="Int. J. Syst. Evol. Microbiol.">
        <title>The Global Catalogue of Microorganisms (GCM) 10K type strain sequencing project: providing services to taxonomists for standard genome sequencing and annotation.</title>
        <authorList>
            <consortium name="The Broad Institute Genomics Platform"/>
            <consortium name="The Broad Institute Genome Sequencing Center for Infectious Disease"/>
            <person name="Wu L."/>
            <person name="Ma J."/>
        </authorList>
    </citation>
    <scope>NUCLEOTIDE SEQUENCE [LARGE SCALE GENOMIC DNA]</scope>
    <source>
        <strain evidence="3">KCTC 42730</strain>
    </source>
</reference>
<dbReference type="RefSeq" id="WP_377124632.1">
    <property type="nucleotide sequence ID" value="NZ_JBHRSD010000018.1"/>
</dbReference>
<feature type="transmembrane region" description="Helical" evidence="1">
    <location>
        <begin position="192"/>
        <end position="210"/>
    </location>
</feature>
<accession>A0ABV7CKX3</accession>
<dbReference type="Proteomes" id="UP001595453">
    <property type="component" value="Unassembled WGS sequence"/>
</dbReference>
<keyword evidence="1" id="KW-1133">Transmembrane helix</keyword>
<feature type="transmembrane region" description="Helical" evidence="1">
    <location>
        <begin position="28"/>
        <end position="49"/>
    </location>
</feature>
<sequence length="285" mass="30704">MTPAPTSASWQHALAASYEQLLSQIATFLPHLFGAIMLLLLGWGIAWALSKLTLTLLALTNRVMASVSQRLQSEKIIQLNPKHARFISRAIFWVIMMFFIAAATSSLGLDFFSGWIASLLSYLPKLVAGVLIMVGGYLIGNLVAAMARAGAQSMGFARVEAVARTAKLAVLFTAMVIGVEQLGINIQFVTNIVIVVTGVLCFGVALAFGLGSRELIANTVAARQVLRHCRINDQIEIAGLSGRLTEVTATMVVIESDKGRTLLPASWFFTQPSFTRVSNSTDTNS</sequence>
<keyword evidence="1" id="KW-0813">Transport</keyword>
<keyword evidence="1" id="KW-0997">Cell inner membrane</keyword>
<feature type="transmembrane region" description="Helical" evidence="1">
    <location>
        <begin position="90"/>
        <end position="120"/>
    </location>
</feature>
<dbReference type="Gene3D" id="1.10.287.1260">
    <property type="match status" value="1"/>
</dbReference>
<keyword evidence="1" id="KW-0407">Ion channel</keyword>
<evidence type="ECO:0000313" key="2">
    <source>
        <dbReference type="EMBL" id="MFC3033294.1"/>
    </source>
</evidence>
<gene>
    <name evidence="2" type="ORF">ACFOEE_12255</name>
</gene>
<dbReference type="InterPro" id="IPR045275">
    <property type="entry name" value="MscS_archaea/bacteria_type"/>
</dbReference>
<keyword evidence="1" id="KW-0406">Ion transport</keyword>
<comment type="subcellular location">
    <subcellularLocation>
        <location evidence="1">Cell inner membrane</location>
        <topology evidence="1">Multi-pass membrane protein</topology>
    </subcellularLocation>
</comment>
<dbReference type="PANTHER" id="PTHR30221:SF1">
    <property type="entry name" value="SMALL-CONDUCTANCE MECHANOSENSITIVE CHANNEL"/>
    <property type="match status" value="1"/>
</dbReference>
<comment type="function">
    <text evidence="1">Mechanosensitive channel that participates in the regulation of osmotic pressure changes within the cell, opening in response to stretch forces in the membrane lipid bilayer, without the need for other proteins. Contributes to normal resistance to hypoosmotic shock. Forms an ion channel of 1.0 nanosiemens conductance with a slight preference for anions.</text>
</comment>
<comment type="caution">
    <text evidence="1">Lacks conserved residue(s) required for the propagation of feature annotation.</text>
</comment>
<evidence type="ECO:0000313" key="3">
    <source>
        <dbReference type="Proteomes" id="UP001595453"/>
    </source>
</evidence>
<keyword evidence="1" id="KW-0812">Transmembrane</keyword>
<name>A0ABV7CKX3_9GAMM</name>
<organism evidence="2 3">
    <name type="scientific">Pseudoalteromonas fenneropenaei</name>
    <dbReference type="NCBI Taxonomy" id="1737459"/>
    <lineage>
        <taxon>Bacteria</taxon>
        <taxon>Pseudomonadati</taxon>
        <taxon>Pseudomonadota</taxon>
        <taxon>Gammaproteobacteria</taxon>
        <taxon>Alteromonadales</taxon>
        <taxon>Pseudoalteromonadaceae</taxon>
        <taxon>Pseudoalteromonas</taxon>
    </lineage>
</organism>
<dbReference type="EMBL" id="JBHRSD010000018">
    <property type="protein sequence ID" value="MFC3033294.1"/>
    <property type="molecule type" value="Genomic_DNA"/>
</dbReference>
<evidence type="ECO:0000256" key="1">
    <source>
        <dbReference type="RuleBase" id="RU369025"/>
    </source>
</evidence>
<keyword evidence="1" id="KW-1003">Cell membrane</keyword>
<dbReference type="PANTHER" id="PTHR30221">
    <property type="entry name" value="SMALL-CONDUCTANCE MECHANOSENSITIVE CHANNEL"/>
    <property type="match status" value="1"/>
</dbReference>
<proteinExistence type="inferred from homology"/>
<dbReference type="InterPro" id="IPR008910">
    <property type="entry name" value="MSC_TM_helix"/>
</dbReference>
<comment type="caution">
    <text evidence="2">The sequence shown here is derived from an EMBL/GenBank/DDBJ whole genome shotgun (WGS) entry which is preliminary data.</text>
</comment>
<comment type="subunit">
    <text evidence="1">Homoheptamer.</text>
</comment>
<feature type="transmembrane region" description="Helical" evidence="1">
    <location>
        <begin position="168"/>
        <end position="186"/>
    </location>
</feature>
<keyword evidence="3" id="KW-1185">Reference proteome</keyword>